<evidence type="ECO:0000256" key="3">
    <source>
        <dbReference type="ARBA" id="ARBA00022692"/>
    </source>
</evidence>
<dbReference type="EMBL" id="CP045529">
    <property type="protein sequence ID" value="QFU96936.1"/>
    <property type="molecule type" value="Genomic_DNA"/>
</dbReference>
<feature type="transmembrane region" description="Helical" evidence="6">
    <location>
        <begin position="45"/>
        <end position="66"/>
    </location>
</feature>
<dbReference type="AlphaFoldDB" id="A0A5P9Q6N6"/>
<dbReference type="InterPro" id="IPR051598">
    <property type="entry name" value="TSUP/Inactive_protease-like"/>
</dbReference>
<evidence type="ECO:0000256" key="1">
    <source>
        <dbReference type="ARBA" id="ARBA00004141"/>
    </source>
</evidence>
<sequence length="265" mass="26088">MLLLVLLLVGFAVGLATVLFGFGGGFVTVPVITVVDAGLGGDAVRVAAASSALVMVVNALVATAATRRDVLDRLRGRHALLALLAVGGAAGALAGRFAPDALLRWGFVLYVGATVVDLVVRPGFLRPAVAGRMALPGRATGLPTALGLPIGTVSAFLGVGGSVMTVPLMRRAGAPMPVAAALANPLTAALAVPALVVALLARGASPAANGLVGGVDVRSAVALLAGSLPVVVLLRRRPPRIPDAVHAGGYVVLLVAAGATVAVVG</sequence>
<keyword evidence="5 6" id="KW-0472">Membrane</keyword>
<feature type="transmembrane region" description="Helical" evidence="6">
    <location>
        <begin position="145"/>
        <end position="166"/>
    </location>
</feature>
<dbReference type="Proteomes" id="UP000326702">
    <property type="component" value="Chromosome"/>
</dbReference>
<keyword evidence="6" id="KW-1003">Cell membrane</keyword>
<gene>
    <name evidence="7" type="ORF">KDY119_00428</name>
</gene>
<evidence type="ECO:0000313" key="8">
    <source>
        <dbReference type="Proteomes" id="UP000326702"/>
    </source>
</evidence>
<evidence type="ECO:0000256" key="2">
    <source>
        <dbReference type="ARBA" id="ARBA00009142"/>
    </source>
</evidence>
<keyword evidence="3 6" id="KW-0812">Transmembrane</keyword>
<dbReference type="KEGG" id="lxl:KDY119_00428"/>
<comment type="similarity">
    <text evidence="2 6">Belongs to the 4-toluene sulfonate uptake permease (TSUP) (TC 2.A.102) family.</text>
</comment>
<protein>
    <recommendedName>
        <fullName evidence="6">Probable membrane transporter protein</fullName>
    </recommendedName>
</protein>
<evidence type="ECO:0000256" key="4">
    <source>
        <dbReference type="ARBA" id="ARBA00022989"/>
    </source>
</evidence>
<dbReference type="InterPro" id="IPR002781">
    <property type="entry name" value="TM_pro_TauE-like"/>
</dbReference>
<feature type="transmembrane region" description="Helical" evidence="6">
    <location>
        <begin position="178"/>
        <end position="201"/>
    </location>
</feature>
<dbReference type="Pfam" id="PF01925">
    <property type="entry name" value="TauE"/>
    <property type="match status" value="1"/>
</dbReference>
<dbReference type="PANTHER" id="PTHR43701:SF2">
    <property type="entry name" value="MEMBRANE TRANSPORTER PROTEIN YJNA-RELATED"/>
    <property type="match status" value="1"/>
</dbReference>
<comment type="subcellular location">
    <subcellularLocation>
        <location evidence="6">Cell membrane</location>
        <topology evidence="6">Multi-pass membrane protein</topology>
    </subcellularLocation>
    <subcellularLocation>
        <location evidence="1">Membrane</location>
        <topology evidence="1">Multi-pass membrane protein</topology>
    </subcellularLocation>
</comment>
<accession>A0A5P9Q6N6</accession>
<dbReference type="GO" id="GO:0005886">
    <property type="term" value="C:plasma membrane"/>
    <property type="evidence" value="ECO:0007669"/>
    <property type="project" value="UniProtKB-SubCell"/>
</dbReference>
<name>A0A5P9Q6N6_9MICO</name>
<dbReference type="RefSeq" id="WP_036954626.1">
    <property type="nucleotide sequence ID" value="NZ_BAABIH010000013.1"/>
</dbReference>
<proteinExistence type="inferred from homology"/>
<feature type="transmembrane region" description="Helical" evidence="6">
    <location>
        <begin position="78"/>
        <end position="98"/>
    </location>
</feature>
<keyword evidence="8" id="KW-1185">Reference proteome</keyword>
<dbReference type="OrthoDB" id="3431260at2"/>
<dbReference type="PANTHER" id="PTHR43701">
    <property type="entry name" value="MEMBRANE TRANSPORTER PROTEIN MJ0441-RELATED"/>
    <property type="match status" value="1"/>
</dbReference>
<feature type="transmembrane region" description="Helical" evidence="6">
    <location>
        <begin position="104"/>
        <end position="124"/>
    </location>
</feature>
<evidence type="ECO:0000256" key="5">
    <source>
        <dbReference type="ARBA" id="ARBA00023136"/>
    </source>
</evidence>
<evidence type="ECO:0000313" key="7">
    <source>
        <dbReference type="EMBL" id="QFU96936.1"/>
    </source>
</evidence>
<keyword evidence="4 6" id="KW-1133">Transmembrane helix</keyword>
<organism evidence="7 8">
    <name type="scientific">Luteimicrobium xylanilyticum</name>
    <dbReference type="NCBI Taxonomy" id="1133546"/>
    <lineage>
        <taxon>Bacteria</taxon>
        <taxon>Bacillati</taxon>
        <taxon>Actinomycetota</taxon>
        <taxon>Actinomycetes</taxon>
        <taxon>Micrococcales</taxon>
        <taxon>Luteimicrobium</taxon>
    </lineage>
</organism>
<reference evidence="7 8" key="1">
    <citation type="submission" date="2019-10" db="EMBL/GenBank/DDBJ databases">
        <title>Genome sequence of Luteimicrobium xylanilyticum HY-24.</title>
        <authorList>
            <person name="Kim D.Y."/>
            <person name="Park H.-Y."/>
        </authorList>
    </citation>
    <scope>NUCLEOTIDE SEQUENCE [LARGE SCALE GENOMIC DNA]</scope>
    <source>
        <strain evidence="7 8">HY-24</strain>
    </source>
</reference>
<evidence type="ECO:0000256" key="6">
    <source>
        <dbReference type="RuleBase" id="RU363041"/>
    </source>
</evidence>
<feature type="transmembrane region" description="Helical" evidence="6">
    <location>
        <begin position="244"/>
        <end position="264"/>
    </location>
</feature>